<evidence type="ECO:0000313" key="1">
    <source>
        <dbReference type="EMBL" id="KAK7503864.1"/>
    </source>
</evidence>
<dbReference type="Proteomes" id="UP001519460">
    <property type="component" value="Unassembled WGS sequence"/>
</dbReference>
<feature type="non-terminal residue" evidence="1">
    <location>
        <position position="1"/>
    </location>
</feature>
<reference evidence="1 2" key="1">
    <citation type="journal article" date="2023" name="Sci. Data">
        <title>Genome assembly of the Korean intertidal mud-creeper Batillaria attramentaria.</title>
        <authorList>
            <person name="Patra A.K."/>
            <person name="Ho P.T."/>
            <person name="Jun S."/>
            <person name="Lee S.J."/>
            <person name="Kim Y."/>
            <person name="Won Y.J."/>
        </authorList>
    </citation>
    <scope>NUCLEOTIDE SEQUENCE [LARGE SCALE GENOMIC DNA]</scope>
    <source>
        <strain evidence="1">Wonlab-2016</strain>
    </source>
</reference>
<dbReference type="EMBL" id="JACVVK020000018">
    <property type="protein sequence ID" value="KAK7503864.1"/>
    <property type="molecule type" value="Genomic_DNA"/>
</dbReference>
<proteinExistence type="predicted"/>
<keyword evidence="2" id="KW-1185">Reference proteome</keyword>
<gene>
    <name evidence="1" type="ORF">BaRGS_00004987</name>
</gene>
<evidence type="ECO:0000313" key="2">
    <source>
        <dbReference type="Proteomes" id="UP001519460"/>
    </source>
</evidence>
<name>A0ABD0LW74_9CAEN</name>
<organism evidence="1 2">
    <name type="scientific">Batillaria attramentaria</name>
    <dbReference type="NCBI Taxonomy" id="370345"/>
    <lineage>
        <taxon>Eukaryota</taxon>
        <taxon>Metazoa</taxon>
        <taxon>Spiralia</taxon>
        <taxon>Lophotrochozoa</taxon>
        <taxon>Mollusca</taxon>
        <taxon>Gastropoda</taxon>
        <taxon>Caenogastropoda</taxon>
        <taxon>Sorbeoconcha</taxon>
        <taxon>Cerithioidea</taxon>
        <taxon>Batillariidae</taxon>
        <taxon>Batillaria</taxon>
    </lineage>
</organism>
<comment type="caution">
    <text evidence="1">The sequence shown here is derived from an EMBL/GenBank/DDBJ whole genome shotgun (WGS) entry which is preliminary data.</text>
</comment>
<accession>A0ABD0LW74</accession>
<dbReference type="AlphaFoldDB" id="A0ABD0LW74"/>
<feature type="non-terminal residue" evidence="1">
    <location>
        <position position="56"/>
    </location>
</feature>
<protein>
    <submittedName>
        <fullName evidence="1">Uncharacterized protein</fullName>
    </submittedName>
</protein>
<sequence length="56" mass="5866">EVCDNYCATSSGQRKVETVINRAAIRLGPTSGPVIKISRVVKPQTGGSHIGLSVLT</sequence>